<evidence type="ECO:0000313" key="2">
    <source>
        <dbReference type="EMBL" id="AIF07611.1"/>
    </source>
</evidence>
<name>A0A075GUM6_9EURY</name>
<sequence>MEVLTADSLATAIRNSAEYSHLGDDEAGYLAEHILNFFGYSDRIIDNVLHPEDRDTFYMLEDTGLMETEREETTLYDGREWRIHYWLMKHREIFNRRDSGPQFEPEEEEPSVYDGIPDNIWAREEPEDEDEE</sequence>
<reference evidence="2" key="1">
    <citation type="journal article" date="2014" name="Genome Biol. Evol.">
        <title>Pangenome evidence for extensive interdomain horizontal transfer affecting lineage core and shell genes in uncultured planktonic thaumarchaeota and euryarchaeota.</title>
        <authorList>
            <person name="Deschamps P."/>
            <person name="Zivanovic Y."/>
            <person name="Moreira D."/>
            <person name="Rodriguez-Valera F."/>
            <person name="Lopez-Garcia P."/>
        </authorList>
    </citation>
    <scope>NUCLEOTIDE SEQUENCE</scope>
</reference>
<dbReference type="EMBL" id="KF900807">
    <property type="protein sequence ID" value="AIF07611.1"/>
    <property type="molecule type" value="Genomic_DNA"/>
</dbReference>
<accession>A0A075GUM6</accession>
<dbReference type="InterPro" id="IPR046057">
    <property type="entry name" value="DUF6015"/>
</dbReference>
<protein>
    <submittedName>
        <fullName evidence="2">Uncharacterized protein</fullName>
    </submittedName>
</protein>
<evidence type="ECO:0000256" key="1">
    <source>
        <dbReference type="SAM" id="MobiDB-lite"/>
    </source>
</evidence>
<feature type="region of interest" description="Disordered" evidence="1">
    <location>
        <begin position="97"/>
        <end position="132"/>
    </location>
</feature>
<proteinExistence type="predicted"/>
<dbReference type="Pfam" id="PF19479">
    <property type="entry name" value="DUF6015"/>
    <property type="match status" value="1"/>
</dbReference>
<organism evidence="2">
    <name type="scientific">uncultured marine group II/III euryarchaeote KM3_205_C10</name>
    <dbReference type="NCBI Taxonomy" id="1456424"/>
    <lineage>
        <taxon>Archaea</taxon>
        <taxon>Methanobacteriati</taxon>
        <taxon>Methanobacteriota</taxon>
        <taxon>environmental samples</taxon>
    </lineage>
</organism>
<dbReference type="AlphaFoldDB" id="A0A075GUM6"/>